<dbReference type="InterPro" id="IPR001633">
    <property type="entry name" value="EAL_dom"/>
</dbReference>
<dbReference type="InterPro" id="IPR000160">
    <property type="entry name" value="GGDEF_dom"/>
</dbReference>
<evidence type="ECO:0000259" key="5">
    <source>
        <dbReference type="PROSITE" id="PS50883"/>
    </source>
</evidence>
<evidence type="ECO:0000259" key="4">
    <source>
        <dbReference type="PROSITE" id="PS50113"/>
    </source>
</evidence>
<organism evidence="7 8">
    <name type="scientific">Sulfuricurvum kujiense</name>
    <dbReference type="NCBI Taxonomy" id="148813"/>
    <lineage>
        <taxon>Bacteria</taxon>
        <taxon>Pseudomonadati</taxon>
        <taxon>Campylobacterota</taxon>
        <taxon>Epsilonproteobacteria</taxon>
        <taxon>Campylobacterales</taxon>
        <taxon>Sulfurimonadaceae</taxon>
        <taxon>Sulfuricurvum</taxon>
    </lineage>
</organism>
<dbReference type="PANTHER" id="PTHR44757">
    <property type="entry name" value="DIGUANYLATE CYCLASE DGCP"/>
    <property type="match status" value="1"/>
</dbReference>
<evidence type="ECO:0000256" key="1">
    <source>
        <dbReference type="ARBA" id="ARBA00051114"/>
    </source>
</evidence>
<comment type="caution">
    <text evidence="7">The sequence shown here is derived from an EMBL/GenBank/DDBJ whole genome shotgun (WGS) entry which is preliminary data.</text>
</comment>
<evidence type="ECO:0000256" key="2">
    <source>
        <dbReference type="SAM" id="Phobius"/>
    </source>
</evidence>
<dbReference type="Pfam" id="PF00990">
    <property type="entry name" value="GGDEF"/>
    <property type="match status" value="1"/>
</dbReference>
<feature type="domain" description="GGDEF" evidence="6">
    <location>
        <begin position="369"/>
        <end position="508"/>
    </location>
</feature>
<reference evidence="7 8" key="1">
    <citation type="journal article" date="2017" name="Front. Microbiol.">
        <title>Comparative Genomic Analysis of the Class Epsilonproteobacteria and Proposed Reclassification to Epsilonbacteraeota (phyl. nov.).</title>
        <authorList>
            <person name="Waite D.W."/>
            <person name="Vanwonterghem I."/>
            <person name="Rinke C."/>
            <person name="Parks D.H."/>
            <person name="Zhang Y."/>
            <person name="Takai K."/>
            <person name="Sievert S.M."/>
            <person name="Simon J."/>
            <person name="Campbell B.J."/>
            <person name="Hanson T.E."/>
            <person name="Woyke T."/>
            <person name="Klotz M.G."/>
            <person name="Hugenholtz P."/>
        </authorList>
    </citation>
    <scope>NUCLEOTIDE SEQUENCE [LARGE SCALE GENOMIC DNA]</scope>
    <source>
        <strain evidence="7">UBA12443</strain>
    </source>
</reference>
<keyword evidence="2" id="KW-0812">Transmembrane</keyword>
<dbReference type="SUPFAM" id="SSF141868">
    <property type="entry name" value="EAL domain-like"/>
    <property type="match status" value="1"/>
</dbReference>
<feature type="transmembrane region" description="Helical" evidence="2">
    <location>
        <begin position="57"/>
        <end position="77"/>
    </location>
</feature>
<dbReference type="FunFam" id="3.20.20.450:FF:000001">
    <property type="entry name" value="Cyclic di-GMP phosphodiesterase yahA"/>
    <property type="match status" value="1"/>
</dbReference>
<feature type="transmembrane region" description="Helical" evidence="2">
    <location>
        <begin position="121"/>
        <end position="137"/>
    </location>
</feature>
<dbReference type="NCBIfam" id="TIGR00229">
    <property type="entry name" value="sensory_box"/>
    <property type="match status" value="1"/>
</dbReference>
<evidence type="ECO:0000313" key="8">
    <source>
        <dbReference type="Proteomes" id="UP000228859"/>
    </source>
</evidence>
<dbReference type="Gene3D" id="3.30.450.20">
    <property type="entry name" value="PAS domain"/>
    <property type="match status" value="1"/>
</dbReference>
<keyword evidence="2" id="KW-0472">Membrane</keyword>
<dbReference type="InterPro" id="IPR035965">
    <property type="entry name" value="PAS-like_dom_sf"/>
</dbReference>
<dbReference type="PROSITE" id="PS50112">
    <property type="entry name" value="PAS"/>
    <property type="match status" value="1"/>
</dbReference>
<dbReference type="PROSITE" id="PS50883">
    <property type="entry name" value="EAL"/>
    <property type="match status" value="1"/>
</dbReference>
<dbReference type="SUPFAM" id="SSF55073">
    <property type="entry name" value="Nucleotide cyclase"/>
    <property type="match status" value="1"/>
</dbReference>
<dbReference type="RefSeq" id="WP_294894915.1">
    <property type="nucleotide sequence ID" value="NZ_DLUI01000124.1"/>
</dbReference>
<feature type="domain" description="PAC" evidence="4">
    <location>
        <begin position="284"/>
        <end position="337"/>
    </location>
</feature>
<dbReference type="SMART" id="SM00052">
    <property type="entry name" value="EAL"/>
    <property type="match status" value="1"/>
</dbReference>
<dbReference type="PROSITE" id="PS50887">
    <property type="entry name" value="GGDEF"/>
    <property type="match status" value="1"/>
</dbReference>
<dbReference type="FunFam" id="3.30.70.270:FF:000001">
    <property type="entry name" value="Diguanylate cyclase domain protein"/>
    <property type="match status" value="1"/>
</dbReference>
<dbReference type="Pfam" id="PF00563">
    <property type="entry name" value="EAL"/>
    <property type="match status" value="1"/>
</dbReference>
<feature type="transmembrane region" description="Helical" evidence="2">
    <location>
        <begin position="171"/>
        <end position="188"/>
    </location>
</feature>
<proteinExistence type="predicted"/>
<dbReference type="NCBIfam" id="TIGR00254">
    <property type="entry name" value="GGDEF"/>
    <property type="match status" value="1"/>
</dbReference>
<dbReference type="EMBL" id="DLUI01000124">
    <property type="protein sequence ID" value="DAB37899.1"/>
    <property type="molecule type" value="Genomic_DNA"/>
</dbReference>
<feature type="transmembrane region" description="Helical" evidence="2">
    <location>
        <begin position="98"/>
        <end position="115"/>
    </location>
</feature>
<gene>
    <name evidence="7" type="ORF">CFH83_08750</name>
</gene>
<feature type="domain" description="PAS" evidence="3">
    <location>
        <begin position="216"/>
        <end position="260"/>
    </location>
</feature>
<dbReference type="InterPro" id="IPR035919">
    <property type="entry name" value="EAL_sf"/>
</dbReference>
<dbReference type="Gene3D" id="3.30.70.270">
    <property type="match status" value="1"/>
</dbReference>
<dbReference type="PANTHER" id="PTHR44757:SF2">
    <property type="entry name" value="BIOFILM ARCHITECTURE MAINTENANCE PROTEIN MBAA"/>
    <property type="match status" value="1"/>
</dbReference>
<dbReference type="PROSITE" id="PS50113">
    <property type="entry name" value="PAC"/>
    <property type="match status" value="1"/>
</dbReference>
<evidence type="ECO:0000259" key="3">
    <source>
        <dbReference type="PROSITE" id="PS50112"/>
    </source>
</evidence>
<dbReference type="AlphaFoldDB" id="A0A2D3WLA8"/>
<evidence type="ECO:0000259" key="6">
    <source>
        <dbReference type="PROSITE" id="PS50887"/>
    </source>
</evidence>
<dbReference type="SUPFAM" id="SSF55785">
    <property type="entry name" value="PYP-like sensor domain (PAS domain)"/>
    <property type="match status" value="1"/>
</dbReference>
<comment type="catalytic activity">
    <reaction evidence="1">
        <text>3',3'-c-di-GMP + H2O = 5'-phosphoguanylyl(3'-&gt;5')guanosine + H(+)</text>
        <dbReference type="Rhea" id="RHEA:24902"/>
        <dbReference type="ChEBI" id="CHEBI:15377"/>
        <dbReference type="ChEBI" id="CHEBI:15378"/>
        <dbReference type="ChEBI" id="CHEBI:58754"/>
        <dbReference type="ChEBI" id="CHEBI:58805"/>
        <dbReference type="EC" id="3.1.4.52"/>
    </reaction>
    <physiologicalReaction direction="left-to-right" evidence="1">
        <dbReference type="Rhea" id="RHEA:24903"/>
    </physiologicalReaction>
</comment>
<dbReference type="InterPro" id="IPR043128">
    <property type="entry name" value="Rev_trsase/Diguanyl_cyclase"/>
</dbReference>
<protein>
    <recommendedName>
        <fullName evidence="9">Diguanylate cyclase/phosphodiesterase with PAS/PAC sensor(S)</fullName>
    </recommendedName>
</protein>
<dbReference type="Gene3D" id="3.20.20.450">
    <property type="entry name" value="EAL domain"/>
    <property type="match status" value="1"/>
</dbReference>
<dbReference type="InterPro" id="IPR000014">
    <property type="entry name" value="PAS"/>
</dbReference>
<accession>A0A2D3WLA8</accession>
<dbReference type="CDD" id="cd01949">
    <property type="entry name" value="GGDEF"/>
    <property type="match status" value="1"/>
</dbReference>
<dbReference type="SMART" id="SM00267">
    <property type="entry name" value="GGDEF"/>
    <property type="match status" value="1"/>
</dbReference>
<dbReference type="CDD" id="cd01948">
    <property type="entry name" value="EAL"/>
    <property type="match status" value="1"/>
</dbReference>
<dbReference type="InterPro" id="IPR000700">
    <property type="entry name" value="PAS-assoc_C"/>
</dbReference>
<dbReference type="GO" id="GO:0071111">
    <property type="term" value="F:cyclic-guanylate-specific phosphodiesterase activity"/>
    <property type="evidence" value="ECO:0007669"/>
    <property type="project" value="UniProtKB-EC"/>
</dbReference>
<dbReference type="Proteomes" id="UP000228859">
    <property type="component" value="Unassembled WGS sequence"/>
</dbReference>
<name>A0A2D3WLA8_9BACT</name>
<dbReference type="InterPro" id="IPR052155">
    <property type="entry name" value="Biofilm_reg_signaling"/>
</dbReference>
<keyword evidence="2" id="KW-1133">Transmembrane helix</keyword>
<sequence length="779" mass="88957">MVLNKKDFFRDVDSADKERIHSEQVAIAFKQAFASLFPLFFGASVVLFLFYKTPLSFAVILWFSVVMVTLFWRFWLLREYRLHSQDHDTKTWERRFKYVMYTSASLWGSSAFFLFQTSDQLHQFFLIFLLTGIASVASGTLASVLAMALIFLLLLLFPILMVMFFQGGFEFQMMGVLVGAFFFLLASASKRIHTNIMNALKSKILHQKALEALELSEEHFEMIFKEAPTGIFYYDLNLIVINSNLEMMKILQINEEQMIGLDLKKLPDTCLHEAITSAIKGEKGYYEGAYTSMVMKLNLWITFRTSPMYNAQREIIGGVAIVTDITERIHAEEKIKHQAYYDALTNIPNRILMRDRLEQSLAHYRRHGDLVAVMFLDLDHFKSVNDSLGHYVGDLLLIETARRLSGICREGDTVARLGGDEFVILLNDLGRDPLIAVTRAETVAEKIHDVFSDPFDIGQSESICSSSSIGIALVFSEVQSADDLLKFADTAMYQAKKEGRNTTRFYQDQMDQWIKKRLFLENALRSAIKNGELELYYQPVIEIATKKIVGAEALLRWNHPELGLVMPDEMIDIAEESGLIVSIGEWVLREACTQFVHWRSKNLSQVHIDRIAINVSAVQFRQNDFVDKVIRIVAESGIVPSMLELELTESTVIDKIDTVIDKMNRLRHAGINISMDDFGTGYSSLAYLKRLPFSTLKIDRSFVRDIMSDADDAALVETILSMASIFKFDVIAEGVETIEQFRFLENHGCQYFQGYLCSKPVQVLQFEELLTHDVQNCSV</sequence>
<evidence type="ECO:0000313" key="7">
    <source>
        <dbReference type="EMBL" id="DAB37899.1"/>
    </source>
</evidence>
<dbReference type="InterPro" id="IPR029787">
    <property type="entry name" value="Nucleotide_cyclase"/>
</dbReference>
<evidence type="ECO:0008006" key="9">
    <source>
        <dbReference type="Google" id="ProtNLM"/>
    </source>
</evidence>
<feature type="transmembrane region" description="Helical" evidence="2">
    <location>
        <begin position="32"/>
        <end position="51"/>
    </location>
</feature>
<feature type="domain" description="EAL" evidence="5">
    <location>
        <begin position="517"/>
        <end position="774"/>
    </location>
</feature>
<dbReference type="GO" id="GO:0071732">
    <property type="term" value="P:cellular response to nitric oxide"/>
    <property type="evidence" value="ECO:0007669"/>
    <property type="project" value="UniProtKB-ARBA"/>
</dbReference>